<protein>
    <submittedName>
        <fullName evidence="1">Uncharacterized protein</fullName>
    </submittedName>
</protein>
<accession>C9ZW17</accession>
<dbReference type="AlphaFoldDB" id="C9ZW17"/>
<dbReference type="KEGG" id="tbg:TbgDal_VIII5440"/>
<dbReference type="GeneID" id="23863761"/>
<gene>
    <name evidence="1" type="ORF">TbgDal_VIII5440</name>
</gene>
<proteinExistence type="predicted"/>
<organism evidence="1 2">
    <name type="scientific">Trypanosoma brucei gambiense (strain MHOM/CI/86/DAL972)</name>
    <dbReference type="NCBI Taxonomy" id="679716"/>
    <lineage>
        <taxon>Eukaryota</taxon>
        <taxon>Discoba</taxon>
        <taxon>Euglenozoa</taxon>
        <taxon>Kinetoplastea</taxon>
        <taxon>Metakinetoplastina</taxon>
        <taxon>Trypanosomatida</taxon>
        <taxon>Trypanosomatidae</taxon>
        <taxon>Trypanosoma</taxon>
    </lineage>
</organism>
<evidence type="ECO:0000313" key="2">
    <source>
        <dbReference type="Proteomes" id="UP000002316"/>
    </source>
</evidence>
<evidence type="ECO:0000313" key="1">
    <source>
        <dbReference type="EMBL" id="CBH13606.1"/>
    </source>
</evidence>
<name>C9ZW17_TRYB9</name>
<dbReference type="Proteomes" id="UP000002316">
    <property type="component" value="Chromosome 8"/>
</dbReference>
<reference evidence="2" key="1">
    <citation type="journal article" date="2010" name="PLoS Negl. Trop. Dis.">
        <title>The genome sequence of Trypanosoma brucei gambiense, causative agent of chronic human african trypanosomiasis.</title>
        <authorList>
            <person name="Jackson A.P."/>
            <person name="Sanders M."/>
            <person name="Berry A."/>
            <person name="McQuillan J."/>
            <person name="Aslett M.A."/>
            <person name="Quail M.A."/>
            <person name="Chukualim B."/>
            <person name="Capewell P."/>
            <person name="MacLeod A."/>
            <person name="Melville S.E."/>
            <person name="Gibson W."/>
            <person name="Barry J.D."/>
            <person name="Berriman M."/>
            <person name="Hertz-Fowler C."/>
        </authorList>
    </citation>
    <scope>NUCLEOTIDE SEQUENCE [LARGE SCALE GENOMIC DNA]</scope>
    <source>
        <strain evidence="2">MHOM/CI/86/DAL972</strain>
    </source>
</reference>
<sequence length="110" mass="12638">MRNKVGLSWHVPTGNVLLEIFSATAVSSRGYISMRRHHAATRFPLAVTGTYNPEADGAVAIGCDFRRAITAPLMAITVWWWLVERCFYHSCIWLFSLLYRHLPVLLWVYL</sequence>
<dbReference type="RefSeq" id="XP_011775882.1">
    <property type="nucleotide sequence ID" value="XM_011777580.1"/>
</dbReference>
<dbReference type="EMBL" id="FN554971">
    <property type="protein sequence ID" value="CBH13606.1"/>
    <property type="molecule type" value="Genomic_DNA"/>
</dbReference>